<keyword evidence="1" id="KW-0472">Membrane</keyword>
<sequence>MYQTLVVIHIMSAIIGIGPTFFAHVLFKKEQSVQELRNALTMFKKLEVFPKIGGTLAVITGLILYYMGNFGTFAQLWLLGTLILYIIIQILTIGFVGRYTKKLNTYLSDPNRAKLDALPEEYQKVFNRTNLTFWIVSTLGVIIFILMILKPAGL</sequence>
<evidence type="ECO:0000313" key="2">
    <source>
        <dbReference type="EMBL" id="SEQ93728.1"/>
    </source>
</evidence>
<name>A0A1H9K3Y5_9BACI</name>
<accession>A0A1H9K3Y5</accession>
<gene>
    <name evidence="2" type="ORF">SAMN05216362_13519</name>
</gene>
<dbReference type="STRING" id="571933.SAMN05216362_13519"/>
<proteinExistence type="predicted"/>
<dbReference type="AlphaFoldDB" id="A0A1H9K3Y5"/>
<organism evidence="2 3">
    <name type="scientific">Piscibacillus halophilus</name>
    <dbReference type="NCBI Taxonomy" id="571933"/>
    <lineage>
        <taxon>Bacteria</taxon>
        <taxon>Bacillati</taxon>
        <taxon>Bacillota</taxon>
        <taxon>Bacilli</taxon>
        <taxon>Bacillales</taxon>
        <taxon>Bacillaceae</taxon>
        <taxon>Piscibacillus</taxon>
    </lineage>
</organism>
<reference evidence="2 3" key="1">
    <citation type="submission" date="2016-10" db="EMBL/GenBank/DDBJ databases">
        <authorList>
            <person name="de Groot N.N."/>
        </authorList>
    </citation>
    <scope>NUCLEOTIDE SEQUENCE [LARGE SCALE GENOMIC DNA]</scope>
    <source>
        <strain evidence="2 3">DSM 21633</strain>
    </source>
</reference>
<feature type="transmembrane region" description="Helical" evidence="1">
    <location>
        <begin position="6"/>
        <end position="27"/>
    </location>
</feature>
<keyword evidence="1" id="KW-1133">Transmembrane helix</keyword>
<dbReference type="OrthoDB" id="69600at2"/>
<dbReference type="InterPro" id="IPR018729">
    <property type="entry name" value="DUF2269_transmembrane"/>
</dbReference>
<feature type="transmembrane region" description="Helical" evidence="1">
    <location>
        <begin position="74"/>
        <end position="96"/>
    </location>
</feature>
<keyword evidence="1" id="KW-0812">Transmembrane</keyword>
<dbReference type="Proteomes" id="UP000199427">
    <property type="component" value="Unassembled WGS sequence"/>
</dbReference>
<dbReference type="Pfam" id="PF10027">
    <property type="entry name" value="DUF2269"/>
    <property type="match status" value="1"/>
</dbReference>
<feature type="transmembrane region" description="Helical" evidence="1">
    <location>
        <begin position="48"/>
        <end position="68"/>
    </location>
</feature>
<feature type="transmembrane region" description="Helical" evidence="1">
    <location>
        <begin position="131"/>
        <end position="149"/>
    </location>
</feature>
<protein>
    <submittedName>
        <fullName evidence="2">Predicted integral membrane protein</fullName>
    </submittedName>
</protein>
<dbReference type="RefSeq" id="WP_091774867.1">
    <property type="nucleotide sequence ID" value="NZ_FOES01000035.1"/>
</dbReference>
<dbReference type="EMBL" id="FOES01000035">
    <property type="protein sequence ID" value="SEQ93728.1"/>
    <property type="molecule type" value="Genomic_DNA"/>
</dbReference>
<keyword evidence="3" id="KW-1185">Reference proteome</keyword>
<evidence type="ECO:0000313" key="3">
    <source>
        <dbReference type="Proteomes" id="UP000199427"/>
    </source>
</evidence>
<evidence type="ECO:0000256" key="1">
    <source>
        <dbReference type="SAM" id="Phobius"/>
    </source>
</evidence>